<dbReference type="OrthoDB" id="40134at2759"/>
<dbReference type="GO" id="GO:0016020">
    <property type="term" value="C:membrane"/>
    <property type="evidence" value="ECO:0007669"/>
    <property type="project" value="UniProtKB-SubCell"/>
</dbReference>
<protein>
    <recommendedName>
        <fullName evidence="8">Amino acid transporter transmembrane domain-containing protein</fullName>
    </recommendedName>
</protein>
<evidence type="ECO:0000256" key="1">
    <source>
        <dbReference type="ARBA" id="ARBA00004141"/>
    </source>
</evidence>
<keyword evidence="5 7" id="KW-0472">Membrane</keyword>
<dbReference type="AlphaFoldDB" id="A0A9W9G158"/>
<feature type="transmembrane region" description="Helical" evidence="7">
    <location>
        <begin position="150"/>
        <end position="171"/>
    </location>
</feature>
<evidence type="ECO:0000313" key="9">
    <source>
        <dbReference type="EMBL" id="KAJ5110229.1"/>
    </source>
</evidence>
<feature type="transmembrane region" description="Helical" evidence="7">
    <location>
        <begin position="77"/>
        <end position="94"/>
    </location>
</feature>
<evidence type="ECO:0000256" key="4">
    <source>
        <dbReference type="ARBA" id="ARBA00022989"/>
    </source>
</evidence>
<evidence type="ECO:0000256" key="6">
    <source>
        <dbReference type="SAM" id="MobiDB-lite"/>
    </source>
</evidence>
<dbReference type="GeneID" id="81354347"/>
<dbReference type="EMBL" id="JAPQKI010000003">
    <property type="protein sequence ID" value="KAJ5110229.1"/>
    <property type="molecule type" value="Genomic_DNA"/>
</dbReference>
<evidence type="ECO:0000256" key="7">
    <source>
        <dbReference type="SAM" id="Phobius"/>
    </source>
</evidence>
<dbReference type="RefSeq" id="XP_056478340.1">
    <property type="nucleotide sequence ID" value="XM_056615368.1"/>
</dbReference>
<reference evidence="9" key="2">
    <citation type="journal article" date="2023" name="IMA Fungus">
        <title>Comparative genomic study of the Penicillium genus elucidates a diverse pangenome and 15 lateral gene transfer events.</title>
        <authorList>
            <person name="Petersen C."/>
            <person name="Sorensen T."/>
            <person name="Nielsen M.R."/>
            <person name="Sondergaard T.E."/>
            <person name="Sorensen J.L."/>
            <person name="Fitzpatrick D.A."/>
            <person name="Frisvad J.C."/>
            <person name="Nielsen K.L."/>
        </authorList>
    </citation>
    <scope>NUCLEOTIDE SEQUENCE</scope>
    <source>
        <strain evidence="9">IBT 30761</strain>
    </source>
</reference>
<organism evidence="9 10">
    <name type="scientific">Penicillium argentinense</name>
    <dbReference type="NCBI Taxonomy" id="1131581"/>
    <lineage>
        <taxon>Eukaryota</taxon>
        <taxon>Fungi</taxon>
        <taxon>Dikarya</taxon>
        <taxon>Ascomycota</taxon>
        <taxon>Pezizomycotina</taxon>
        <taxon>Eurotiomycetes</taxon>
        <taxon>Eurotiomycetidae</taxon>
        <taxon>Eurotiales</taxon>
        <taxon>Aspergillaceae</taxon>
        <taxon>Penicillium</taxon>
    </lineage>
</organism>
<evidence type="ECO:0000256" key="5">
    <source>
        <dbReference type="ARBA" id="ARBA00023136"/>
    </source>
</evidence>
<feature type="domain" description="Amino acid transporter transmembrane" evidence="8">
    <location>
        <begin position="44"/>
        <end position="296"/>
    </location>
</feature>
<sequence length="316" mass="33856">MAEYIGLDSGVAEDKSGPVSPAPVTEDAVFGEITESGLNYQDVGWVGTVALMMKTQFGLGVLSIPQILDSLGNITDIIYLSVIAAITTWSNYVIGTFKLKHPMVYAIDDAGDLIFGRVGREVLGFAVCIYWIFCSSSALLSTSIRLNAVSAQGTCTADFVAMSAFVSFGLASIRTLGKIKWTAWIGVGSVFTAVMITTIEVGVQDRPPTAPMTDPWISDYKLVGHPSFTKAITEVSSVVFAYAGIPGFFPIAAEMRNVALYTRSLFICQAAMPAIYIAIGTVIYYYCGSYVASPALGSAVIVLHVNRKSVLSWLSR</sequence>
<proteinExistence type="inferred from homology"/>
<comment type="subcellular location">
    <subcellularLocation>
        <location evidence="1">Membrane</location>
        <topology evidence="1">Multi-pass membrane protein</topology>
    </subcellularLocation>
</comment>
<evidence type="ECO:0000256" key="2">
    <source>
        <dbReference type="ARBA" id="ARBA00008066"/>
    </source>
</evidence>
<comment type="caution">
    <text evidence="9">The sequence shown here is derived from an EMBL/GenBank/DDBJ whole genome shotgun (WGS) entry which is preliminary data.</text>
</comment>
<keyword evidence="10" id="KW-1185">Reference proteome</keyword>
<gene>
    <name evidence="9" type="ORF">N7532_002874</name>
</gene>
<evidence type="ECO:0000259" key="8">
    <source>
        <dbReference type="Pfam" id="PF01490"/>
    </source>
</evidence>
<dbReference type="InterPro" id="IPR013057">
    <property type="entry name" value="AA_transpt_TM"/>
</dbReference>
<accession>A0A9W9G158</accession>
<keyword evidence="3 7" id="KW-0812">Transmembrane</keyword>
<dbReference type="Proteomes" id="UP001149074">
    <property type="component" value="Unassembled WGS sequence"/>
</dbReference>
<name>A0A9W9G158_9EURO</name>
<evidence type="ECO:0000313" key="10">
    <source>
        <dbReference type="Proteomes" id="UP001149074"/>
    </source>
</evidence>
<dbReference type="PANTHER" id="PTHR22950:SF683">
    <property type="entry name" value="AMINO ACID TRANSPORTER (EUROFUNG)"/>
    <property type="match status" value="1"/>
</dbReference>
<feature type="transmembrane region" description="Helical" evidence="7">
    <location>
        <begin position="265"/>
        <end position="286"/>
    </location>
</feature>
<reference evidence="9" key="1">
    <citation type="submission" date="2022-11" db="EMBL/GenBank/DDBJ databases">
        <authorList>
            <person name="Petersen C."/>
        </authorList>
    </citation>
    <scope>NUCLEOTIDE SEQUENCE</scope>
    <source>
        <strain evidence="9">IBT 30761</strain>
    </source>
</reference>
<keyword evidence="4 7" id="KW-1133">Transmembrane helix</keyword>
<comment type="similarity">
    <text evidence="2">Belongs to the amino acid/polyamine transporter 2 family.</text>
</comment>
<feature type="region of interest" description="Disordered" evidence="6">
    <location>
        <begin position="1"/>
        <end position="23"/>
    </location>
</feature>
<dbReference type="Pfam" id="PF01490">
    <property type="entry name" value="Aa_trans"/>
    <property type="match status" value="1"/>
</dbReference>
<dbReference type="PANTHER" id="PTHR22950">
    <property type="entry name" value="AMINO ACID TRANSPORTER"/>
    <property type="match status" value="1"/>
</dbReference>
<dbReference type="GO" id="GO:0015179">
    <property type="term" value="F:L-amino acid transmembrane transporter activity"/>
    <property type="evidence" value="ECO:0007669"/>
    <property type="project" value="TreeGrafter"/>
</dbReference>
<feature type="transmembrane region" description="Helical" evidence="7">
    <location>
        <begin position="183"/>
        <end position="203"/>
    </location>
</feature>
<feature type="transmembrane region" description="Helical" evidence="7">
    <location>
        <begin position="235"/>
        <end position="253"/>
    </location>
</feature>
<evidence type="ECO:0000256" key="3">
    <source>
        <dbReference type="ARBA" id="ARBA00022692"/>
    </source>
</evidence>
<feature type="transmembrane region" description="Helical" evidence="7">
    <location>
        <begin position="122"/>
        <end position="144"/>
    </location>
</feature>